<dbReference type="EMBL" id="VOHM01000027">
    <property type="protein sequence ID" value="TWT22798.1"/>
    <property type="molecule type" value="Genomic_DNA"/>
</dbReference>
<dbReference type="AlphaFoldDB" id="A0A5C5UAC1"/>
<dbReference type="HAMAP" id="MF_01337_B">
    <property type="entry name" value="Ribosomal_uL18_B"/>
    <property type="match status" value="1"/>
</dbReference>
<dbReference type="InterPro" id="IPR057268">
    <property type="entry name" value="Ribosomal_L18"/>
</dbReference>
<comment type="caution">
    <text evidence="8">The sequence shown here is derived from an EMBL/GenBank/DDBJ whole genome shotgun (WGS) entry which is preliminary data.</text>
</comment>
<keyword evidence="3 7" id="KW-0694">RNA-binding</keyword>
<dbReference type="Gene3D" id="3.30.420.100">
    <property type="match status" value="1"/>
</dbReference>
<comment type="similarity">
    <text evidence="1 7">Belongs to the universal ribosomal protein uL18 family.</text>
</comment>
<dbReference type="NCBIfam" id="TIGR00060">
    <property type="entry name" value="L18_bact"/>
    <property type="match status" value="1"/>
</dbReference>
<dbReference type="PANTHER" id="PTHR12899:SF3">
    <property type="entry name" value="LARGE RIBOSOMAL SUBUNIT PROTEIN UL18M"/>
    <property type="match status" value="1"/>
</dbReference>
<keyword evidence="2 7" id="KW-0699">rRNA-binding</keyword>
<dbReference type="GO" id="GO:0006412">
    <property type="term" value="P:translation"/>
    <property type="evidence" value="ECO:0007669"/>
    <property type="project" value="UniProtKB-UniRule"/>
</dbReference>
<keyword evidence="9" id="KW-1185">Reference proteome</keyword>
<evidence type="ECO:0000256" key="4">
    <source>
        <dbReference type="ARBA" id="ARBA00022980"/>
    </source>
</evidence>
<keyword evidence="4 7" id="KW-0689">Ribosomal protein</keyword>
<keyword evidence="5 7" id="KW-0687">Ribonucleoprotein</keyword>
<reference evidence="8 9" key="1">
    <citation type="submission" date="2019-08" db="EMBL/GenBank/DDBJ databases">
        <authorList>
            <person name="Lei W."/>
        </authorList>
    </citation>
    <scope>NUCLEOTIDE SEQUENCE [LARGE SCALE GENOMIC DNA]</scope>
    <source>
        <strain evidence="8 9">CCUG 58627</strain>
    </source>
</reference>
<dbReference type="RefSeq" id="WP_146325335.1">
    <property type="nucleotide sequence ID" value="NZ_BAABLR010000012.1"/>
</dbReference>
<protein>
    <recommendedName>
        <fullName evidence="6 7">Large ribosomal subunit protein uL18</fullName>
    </recommendedName>
</protein>
<dbReference type="GO" id="GO:0008097">
    <property type="term" value="F:5S rRNA binding"/>
    <property type="evidence" value="ECO:0007669"/>
    <property type="project" value="TreeGrafter"/>
</dbReference>
<evidence type="ECO:0000256" key="6">
    <source>
        <dbReference type="ARBA" id="ARBA00035197"/>
    </source>
</evidence>
<dbReference type="OrthoDB" id="9810939at2"/>
<evidence type="ECO:0000256" key="3">
    <source>
        <dbReference type="ARBA" id="ARBA00022884"/>
    </source>
</evidence>
<evidence type="ECO:0000313" key="8">
    <source>
        <dbReference type="EMBL" id="TWT22798.1"/>
    </source>
</evidence>
<dbReference type="Proteomes" id="UP000320791">
    <property type="component" value="Unassembled WGS sequence"/>
</dbReference>
<evidence type="ECO:0000256" key="5">
    <source>
        <dbReference type="ARBA" id="ARBA00023274"/>
    </source>
</evidence>
<dbReference type="GO" id="GO:0003735">
    <property type="term" value="F:structural constituent of ribosome"/>
    <property type="evidence" value="ECO:0007669"/>
    <property type="project" value="InterPro"/>
</dbReference>
<dbReference type="InterPro" id="IPR005484">
    <property type="entry name" value="Ribosomal_uL18_bac/plant/anim"/>
</dbReference>
<evidence type="ECO:0000256" key="7">
    <source>
        <dbReference type="HAMAP-Rule" id="MF_01337"/>
    </source>
</evidence>
<sequence length="133" mass="14587">MSNTAENKRLPIGKDISTRRRLARARRHGRIRKTLRGTPEAPRLVVHRTSRHMHAQVIDDLAGHTLAAASTMEADVRAMEGDKKARAAKVGELIAERAKAAGIEVIVFDRAGYKYHGRVAALADAAREGGLKF</sequence>
<gene>
    <name evidence="7" type="primary">rplR</name>
    <name evidence="8" type="ORF">FRX94_10695</name>
</gene>
<accession>A0A5C5UAC1</accession>
<proteinExistence type="inferred from homology"/>
<organism evidence="8 9">
    <name type="scientific">Corynebacterium canis</name>
    <dbReference type="NCBI Taxonomy" id="679663"/>
    <lineage>
        <taxon>Bacteria</taxon>
        <taxon>Bacillati</taxon>
        <taxon>Actinomycetota</taxon>
        <taxon>Actinomycetes</taxon>
        <taxon>Mycobacteriales</taxon>
        <taxon>Corynebacteriaceae</taxon>
        <taxon>Corynebacterium</taxon>
    </lineage>
</organism>
<dbReference type="Pfam" id="PF00861">
    <property type="entry name" value="Ribosomal_L18p"/>
    <property type="match status" value="1"/>
</dbReference>
<dbReference type="PANTHER" id="PTHR12899">
    <property type="entry name" value="39S RIBOSOMAL PROTEIN L18, MITOCHONDRIAL"/>
    <property type="match status" value="1"/>
</dbReference>
<name>A0A5C5UAC1_9CORY</name>
<dbReference type="CDD" id="cd00432">
    <property type="entry name" value="Ribosomal_L18_L5e"/>
    <property type="match status" value="1"/>
</dbReference>
<dbReference type="GO" id="GO:0022625">
    <property type="term" value="C:cytosolic large ribosomal subunit"/>
    <property type="evidence" value="ECO:0007669"/>
    <property type="project" value="TreeGrafter"/>
</dbReference>
<comment type="subunit">
    <text evidence="7">Part of the 50S ribosomal subunit; part of the 5S rRNA/L5/L18/L25 subcomplex. Contacts the 5S and 23S rRNAs.</text>
</comment>
<evidence type="ECO:0000256" key="2">
    <source>
        <dbReference type="ARBA" id="ARBA00022730"/>
    </source>
</evidence>
<dbReference type="SUPFAM" id="SSF53137">
    <property type="entry name" value="Translational machinery components"/>
    <property type="match status" value="1"/>
</dbReference>
<evidence type="ECO:0000256" key="1">
    <source>
        <dbReference type="ARBA" id="ARBA00007116"/>
    </source>
</evidence>
<comment type="function">
    <text evidence="7">This is one of the proteins that bind and probably mediate the attachment of the 5S RNA into the large ribosomal subunit, where it forms part of the central protuberance.</text>
</comment>
<dbReference type="FunFam" id="3.30.420.100:FF:000001">
    <property type="entry name" value="50S ribosomal protein L18"/>
    <property type="match status" value="1"/>
</dbReference>
<evidence type="ECO:0000313" key="9">
    <source>
        <dbReference type="Proteomes" id="UP000320791"/>
    </source>
</evidence>
<dbReference type="InterPro" id="IPR004389">
    <property type="entry name" value="Ribosomal_uL18_bac-type"/>
</dbReference>